<dbReference type="KEGG" id="aaa:Acav_1380"/>
<dbReference type="SUPFAM" id="SSF54637">
    <property type="entry name" value="Thioesterase/thiol ester dehydrase-isomerase"/>
    <property type="match status" value="1"/>
</dbReference>
<dbReference type="OrthoDB" id="9800188at2"/>
<dbReference type="EMBL" id="CP002521">
    <property type="protein sequence ID" value="ADX45302.1"/>
    <property type="molecule type" value="Genomic_DNA"/>
</dbReference>
<dbReference type="RefSeq" id="WP_013593829.1">
    <property type="nucleotide sequence ID" value="NC_015138.1"/>
</dbReference>
<accession>F0Q230</accession>
<dbReference type="GeneID" id="34238419"/>
<dbReference type="HOGENOM" id="CLU_116661_1_0_4"/>
<name>F0Q230_PARA1</name>
<dbReference type="Proteomes" id="UP000002482">
    <property type="component" value="Chromosome"/>
</dbReference>
<dbReference type="InterPro" id="IPR029069">
    <property type="entry name" value="HotDog_dom_sf"/>
</dbReference>
<gene>
    <name evidence="1" type="ordered locus">Acav_1380</name>
</gene>
<evidence type="ECO:0000313" key="2">
    <source>
        <dbReference type="Proteomes" id="UP000002482"/>
    </source>
</evidence>
<sequence>MNAPTLPFPDVAELLPHRGTMLLLDRVTGFTDDAATVQATPHAGAWYADAQGCMPAWIGLELMAQAVGVHVGLTHHYQGLPQKAGVLLGTRSYRSAVACFPAGVPLAVHAAMAFRDPSGLGSYECTISQPGNPTLLAEATLKVFEPEDFHAFVQDNPA</sequence>
<dbReference type="AlphaFoldDB" id="F0Q230"/>
<proteinExistence type="predicted"/>
<dbReference type="Pfam" id="PF22817">
    <property type="entry name" value="ApeP-like"/>
    <property type="match status" value="1"/>
</dbReference>
<evidence type="ECO:0000313" key="1">
    <source>
        <dbReference type="EMBL" id="ADX45302.1"/>
    </source>
</evidence>
<reference evidence="1" key="1">
    <citation type="submission" date="2011-02" db="EMBL/GenBank/DDBJ databases">
        <title>Complete sequence of Acidovorax avenae subsp. avenae ATCC 19860.</title>
        <authorList>
            <consortium name="US DOE Joint Genome Institute"/>
            <person name="Lucas S."/>
            <person name="Copeland A."/>
            <person name="Lapidus A."/>
            <person name="Cheng J.-F."/>
            <person name="Goodwin L."/>
            <person name="Pitluck S."/>
            <person name="Chertkov O."/>
            <person name="Held B."/>
            <person name="Detter J.C."/>
            <person name="Han C."/>
            <person name="Tapia R."/>
            <person name="Land M."/>
            <person name="Hauser L."/>
            <person name="Kyrpides N."/>
            <person name="Ivanova N."/>
            <person name="Ovchinnikova G."/>
            <person name="Pagani I."/>
            <person name="Gordon S."/>
            <person name="Woyke T."/>
        </authorList>
    </citation>
    <scope>NUCLEOTIDE SEQUENCE</scope>
    <source>
        <strain evidence="1">ATCC 19860</strain>
    </source>
</reference>
<organism evidence="1 2">
    <name type="scientific">Paracidovorax avenae (strain ATCC 19860 / DSM 7227 / CCUG 15838 / JCM 20985 / LMG 2117 / NCPPB 1011)</name>
    <name type="common">Acidovorax avenae</name>
    <dbReference type="NCBI Taxonomy" id="643561"/>
    <lineage>
        <taxon>Bacteria</taxon>
        <taxon>Pseudomonadati</taxon>
        <taxon>Pseudomonadota</taxon>
        <taxon>Betaproteobacteria</taxon>
        <taxon>Burkholderiales</taxon>
        <taxon>Comamonadaceae</taxon>
        <taxon>Paracidovorax</taxon>
    </lineage>
</organism>
<dbReference type="InterPro" id="IPR016776">
    <property type="entry name" value="ApeP-like_dehydratase"/>
</dbReference>
<protein>
    <submittedName>
        <fullName evidence="1">Beta-hydroxyacyl-(Acyl-carrier-protein) dehydratase FabA/FabZ</fullName>
    </submittedName>
</protein>
<keyword evidence="2" id="KW-1185">Reference proteome</keyword>
<dbReference type="Gene3D" id="3.10.129.10">
    <property type="entry name" value="Hotdog Thioesterase"/>
    <property type="match status" value="1"/>
</dbReference>
<dbReference type="PIRSF" id="PIRSF020565">
    <property type="entry name" value="3Ho_Ac_ACP_DH_prd"/>
    <property type="match status" value="1"/>
</dbReference>